<evidence type="ECO:0000256" key="9">
    <source>
        <dbReference type="ARBA" id="ARBA00022840"/>
    </source>
</evidence>
<dbReference type="PANTHER" id="PTHR23077">
    <property type="entry name" value="AAA-FAMILY ATPASE"/>
    <property type="match status" value="1"/>
</dbReference>
<dbReference type="PANTHER" id="PTHR23077:SF194">
    <property type="entry name" value="ATPASE FAMILY GENE 2 PROTEIN HOMOLOG B"/>
    <property type="match status" value="1"/>
</dbReference>
<dbReference type="Proteomes" id="UP000233556">
    <property type="component" value="Unassembled WGS sequence"/>
</dbReference>
<dbReference type="CDD" id="cd19503">
    <property type="entry name" value="RecA-like_CDC48_NLV2_r1-like"/>
    <property type="match status" value="1"/>
</dbReference>
<comment type="subunit">
    <text evidence="15">Part of the 55LCC heterohexameric ATPase complex composed at least of AIRIM, AFG2A, AFG2B and CINP. Associates with pre-60S ribosomal particles.</text>
</comment>
<gene>
    <name evidence="21" type="ORF">llap_1602</name>
</gene>
<dbReference type="GO" id="GO:0005524">
    <property type="term" value="F:ATP binding"/>
    <property type="evidence" value="ECO:0007669"/>
    <property type="project" value="UniProtKB-KW"/>
</dbReference>
<evidence type="ECO:0000256" key="17">
    <source>
        <dbReference type="ARBA" id="ARBA00075287"/>
    </source>
</evidence>
<evidence type="ECO:0000256" key="4">
    <source>
        <dbReference type="ARBA" id="ARBA00022490"/>
    </source>
</evidence>
<evidence type="ECO:0000256" key="6">
    <source>
        <dbReference type="ARBA" id="ARBA00022737"/>
    </source>
</evidence>
<feature type="domain" description="AAA+ ATPase" evidence="20">
    <location>
        <begin position="549"/>
        <end position="719"/>
    </location>
</feature>
<keyword evidence="10" id="KW-0007">Acetylation</keyword>
<evidence type="ECO:0000256" key="18">
    <source>
        <dbReference type="ARBA" id="ARBA00082436"/>
    </source>
</evidence>
<dbReference type="GO" id="GO:0005829">
    <property type="term" value="C:cytosol"/>
    <property type="evidence" value="ECO:0007669"/>
    <property type="project" value="TreeGrafter"/>
</dbReference>
<dbReference type="GO" id="GO:0005819">
    <property type="term" value="C:spindle"/>
    <property type="evidence" value="ECO:0007669"/>
    <property type="project" value="UniProtKB-SubCell"/>
</dbReference>
<reference evidence="22" key="2">
    <citation type="submission" date="2017-12" db="EMBL/GenBank/DDBJ databases">
        <title>Genome sequence of the Bar-tailed Godwit (Limosa lapponica baueri).</title>
        <authorList>
            <person name="Lima N.C.B."/>
            <person name="Parody-Merino A.M."/>
            <person name="Battley P.F."/>
            <person name="Fidler A.E."/>
            <person name="Prosdocimi F."/>
        </authorList>
    </citation>
    <scope>NUCLEOTIDE SEQUENCE [LARGE SCALE GENOMIC DNA]</scope>
</reference>
<dbReference type="PROSITE" id="PS00674">
    <property type="entry name" value="AAA"/>
    <property type="match status" value="1"/>
</dbReference>
<dbReference type="InterPro" id="IPR003593">
    <property type="entry name" value="AAA+_ATPase"/>
</dbReference>
<feature type="domain" description="AAA+ ATPase" evidence="20">
    <location>
        <begin position="283"/>
        <end position="422"/>
    </location>
</feature>
<keyword evidence="8" id="KW-0378">Hydrolase</keyword>
<keyword evidence="4" id="KW-0963">Cytoplasm</keyword>
<keyword evidence="11" id="KW-0206">Cytoskeleton</keyword>
<dbReference type="SMART" id="SM00382">
    <property type="entry name" value="AAA"/>
    <property type="match status" value="2"/>
</dbReference>
<sequence length="813" mass="89211">MSCSFFLLKRETTKNFLTKEPVLYKRTEMDIKDNIPARDSVPWSPYKEFLNEEGNAMEAAVLKLLLLDPGDEGTQRCRLGPAALSLLGARIGAPLRVSLPTGCCLCTAWPRHDLADGFLQVDLTCRTAGVTAGDLRGLTLSVGQLKLLACCQLKKATVKVVLRSSALKKSTPRAVLQETIRELLRNVYISLHYVVTVAPNLENPVVCIQILSVDPLTDEAGLITPQTSIKIKEVVTFEWYRHLSEDTAKTSIAGLDDVGKSLKEMIDLPFRFPKTFKKLGLSVPNGVLLIGPPGVGKTLMVKAIAKEVGAYLLCISGPALYGSRPGESEENLRRVFEKGREMSYEGPTILFIDEVDSLCPKRGNSNNAPEDRIVAQLLTLLDGVGSEGKMVIMAATNRPDALDPALRRPGRFDREIIIGTPTLTQRRSILQLLTSSMPISADIDLAKLAEMTTGYVGADLTALCREAAMQAVFRSSLDSTETVINMGDFHEAFKKIQPSSFRSAVGLTECKPVTWEQIGGLEDVKLKLKQSIEWPMKFPQAFARMGLSHPKGILLYGPSGCAKTTLVKAVATSCHCSFLSVSGADLFSPYVGDSEKILSQVFRQARANTPAIIFLDEIDSILGSRSHCKTGHGVSERVLSVLLNELDGVGLKVTERRGSKLQLEGQRQEQSDEERKLEFQETLNKDFMVVAATNRPDMLDDALLRPGRLDKVIYIPPPDLKGRLSILKICTAKIPLDTDVSLQDVAALTDLFSGADIENLCKEAALLALQENGLEATAVKQEHFVKSLRTVKPSLNIKDLEFYEKFHNQELAS</sequence>
<evidence type="ECO:0000256" key="16">
    <source>
        <dbReference type="ARBA" id="ARBA00073855"/>
    </source>
</evidence>
<evidence type="ECO:0000256" key="11">
    <source>
        <dbReference type="ARBA" id="ARBA00023212"/>
    </source>
</evidence>
<evidence type="ECO:0000313" key="21">
    <source>
        <dbReference type="EMBL" id="PKU48131.1"/>
    </source>
</evidence>
<keyword evidence="9" id="KW-0067">ATP-binding</keyword>
<dbReference type="FunFam" id="3.40.50.300:FF:000061">
    <property type="entry name" value="ATPase family, AAA domain-containing 2"/>
    <property type="match status" value="1"/>
</dbReference>
<dbReference type="GO" id="GO:0031593">
    <property type="term" value="F:polyubiquitin modification-dependent protein binding"/>
    <property type="evidence" value="ECO:0007669"/>
    <property type="project" value="TreeGrafter"/>
</dbReference>
<evidence type="ECO:0000259" key="20">
    <source>
        <dbReference type="SMART" id="SM00382"/>
    </source>
</evidence>
<dbReference type="InterPro" id="IPR003960">
    <property type="entry name" value="ATPase_AAA_CS"/>
</dbReference>
<dbReference type="GO" id="GO:0042254">
    <property type="term" value="P:ribosome biogenesis"/>
    <property type="evidence" value="ECO:0007669"/>
    <property type="project" value="UniProtKB-KW"/>
</dbReference>
<keyword evidence="6" id="KW-0677">Repeat</keyword>
<evidence type="ECO:0000256" key="12">
    <source>
        <dbReference type="ARBA" id="ARBA00023242"/>
    </source>
</evidence>
<accession>A0A2I0UQ11</accession>
<evidence type="ECO:0000313" key="22">
    <source>
        <dbReference type="Proteomes" id="UP000233556"/>
    </source>
</evidence>
<reference evidence="22" key="1">
    <citation type="submission" date="2017-11" db="EMBL/GenBank/DDBJ databases">
        <authorList>
            <person name="Lima N.C."/>
            <person name="Parody-Merino A.M."/>
            <person name="Battley P.F."/>
            <person name="Fidler A.E."/>
            <person name="Prosdocimi F."/>
        </authorList>
    </citation>
    <scope>NUCLEOTIDE SEQUENCE [LARGE SCALE GENOMIC DNA]</scope>
</reference>
<keyword evidence="5" id="KW-0690">Ribosome biogenesis</keyword>
<dbReference type="FunFam" id="1.10.8.60:FF:000075">
    <property type="entry name" value="Spermatogenesis-associated protein 5-like protein 1"/>
    <property type="match status" value="1"/>
</dbReference>
<evidence type="ECO:0000256" key="10">
    <source>
        <dbReference type="ARBA" id="ARBA00022990"/>
    </source>
</evidence>
<dbReference type="GO" id="GO:0030970">
    <property type="term" value="P:retrograde protein transport, ER to cytosol"/>
    <property type="evidence" value="ECO:0007669"/>
    <property type="project" value="TreeGrafter"/>
</dbReference>
<dbReference type="InterPro" id="IPR050168">
    <property type="entry name" value="AAA_ATPase_domain"/>
</dbReference>
<evidence type="ECO:0000256" key="14">
    <source>
        <dbReference type="ARBA" id="ARBA00061477"/>
    </source>
</evidence>
<dbReference type="SUPFAM" id="SSF52540">
    <property type="entry name" value="P-loop containing nucleoside triphosphate hydrolases"/>
    <property type="match status" value="2"/>
</dbReference>
<dbReference type="GO" id="GO:0051228">
    <property type="term" value="P:mitotic spindle disassembly"/>
    <property type="evidence" value="ECO:0007669"/>
    <property type="project" value="TreeGrafter"/>
</dbReference>
<dbReference type="GO" id="GO:0005634">
    <property type="term" value="C:nucleus"/>
    <property type="evidence" value="ECO:0007669"/>
    <property type="project" value="UniProtKB-SubCell"/>
</dbReference>
<keyword evidence="7" id="KW-0547">Nucleotide-binding</keyword>
<evidence type="ECO:0000256" key="2">
    <source>
        <dbReference type="ARBA" id="ARBA00004186"/>
    </source>
</evidence>
<dbReference type="Gene3D" id="1.10.8.60">
    <property type="match status" value="2"/>
</dbReference>
<dbReference type="Pfam" id="PF17862">
    <property type="entry name" value="AAA_lid_3"/>
    <property type="match status" value="2"/>
</dbReference>
<protein>
    <recommendedName>
        <fullName evidence="16">ATPase family gene 2 protein homolog B</fullName>
        <ecNumber evidence="3">3.6.4.10</ecNumber>
    </recommendedName>
    <alternativeName>
        <fullName evidence="18">AFG2 AAA ATPase homolog B</fullName>
    </alternativeName>
    <alternativeName>
        <fullName evidence="17">Ribosome biogenesis protein SPATA5L1</fullName>
    </alternativeName>
    <alternativeName>
        <fullName evidence="19">Spermatogenesis-associated protein 5-like protein 1</fullName>
    </alternativeName>
</protein>
<evidence type="ECO:0000256" key="7">
    <source>
        <dbReference type="ARBA" id="ARBA00022741"/>
    </source>
</evidence>
<keyword evidence="12" id="KW-0539">Nucleus</keyword>
<dbReference type="OrthoDB" id="27435at2759"/>
<dbReference type="Gene3D" id="3.40.50.300">
    <property type="entry name" value="P-loop containing nucleotide triphosphate hydrolases"/>
    <property type="match status" value="2"/>
</dbReference>
<evidence type="ECO:0000256" key="8">
    <source>
        <dbReference type="ARBA" id="ARBA00022801"/>
    </source>
</evidence>
<dbReference type="GO" id="GO:0034098">
    <property type="term" value="C:VCP-NPL4-UFD1 AAA ATPase complex"/>
    <property type="evidence" value="ECO:0007669"/>
    <property type="project" value="TreeGrafter"/>
</dbReference>
<evidence type="ECO:0000256" key="3">
    <source>
        <dbReference type="ARBA" id="ARBA00012554"/>
    </source>
</evidence>
<dbReference type="AlphaFoldDB" id="A0A2I0UQ11"/>
<dbReference type="EC" id="3.6.4.10" evidence="3"/>
<dbReference type="InterPro" id="IPR003959">
    <property type="entry name" value="ATPase_AAA_core"/>
</dbReference>
<comment type="function">
    <text evidence="13">ATP-dependent chaperone part of the 55LCC heterohexameric ATPase complex which is chromatin-associated and promotes replisome proteostasis to maintain replication fork progression and genome stability. Required for replication fork progression, sister chromatid cohesion, and chromosome stability. The ATPase activity is specifically enhanced by replication fork DNA and is coupled to cysteine protease-dependent cleavage of replisome substrates in response to replication fork damage. Uses ATPase activity to process replisome substrates in S-phase, facilitating their proteolytic turnover from chromatin to ensure DNA replication and mitotic fidelity. Plays an essential role in the cytoplasmic maturation steps of pre-60S ribosomal particles by promoting the release of shuttling protein RSL24D1/RLP24 from the pre-ribosomal particles.</text>
</comment>
<evidence type="ECO:0000256" key="13">
    <source>
        <dbReference type="ARBA" id="ARBA00053521"/>
    </source>
</evidence>
<evidence type="ECO:0000256" key="5">
    <source>
        <dbReference type="ARBA" id="ARBA00022517"/>
    </source>
</evidence>
<organism evidence="21 22">
    <name type="scientific">Limosa lapponica baueri</name>
    <dbReference type="NCBI Taxonomy" id="1758121"/>
    <lineage>
        <taxon>Eukaryota</taxon>
        <taxon>Metazoa</taxon>
        <taxon>Chordata</taxon>
        <taxon>Craniata</taxon>
        <taxon>Vertebrata</taxon>
        <taxon>Euteleostomi</taxon>
        <taxon>Archelosauria</taxon>
        <taxon>Archosauria</taxon>
        <taxon>Dinosauria</taxon>
        <taxon>Saurischia</taxon>
        <taxon>Theropoda</taxon>
        <taxon>Coelurosauria</taxon>
        <taxon>Aves</taxon>
        <taxon>Neognathae</taxon>
        <taxon>Neoaves</taxon>
        <taxon>Charadriiformes</taxon>
        <taxon>Scolopacidae</taxon>
        <taxon>Limosa</taxon>
    </lineage>
</organism>
<dbReference type="FunFam" id="3.40.50.300:FF:001081">
    <property type="entry name" value="Spermatogenesis-associated protein 5-like protein 1"/>
    <property type="match status" value="1"/>
</dbReference>
<evidence type="ECO:0000256" key="1">
    <source>
        <dbReference type="ARBA" id="ARBA00004123"/>
    </source>
</evidence>
<name>A0A2I0UQ11_LIMLA</name>
<comment type="similarity">
    <text evidence="14">Belongs to the AAA ATPase family. AFG2 subfamily.</text>
</comment>
<dbReference type="InterPro" id="IPR027417">
    <property type="entry name" value="P-loop_NTPase"/>
</dbReference>
<dbReference type="Pfam" id="PF00004">
    <property type="entry name" value="AAA"/>
    <property type="match status" value="2"/>
</dbReference>
<dbReference type="GO" id="GO:0016887">
    <property type="term" value="F:ATP hydrolysis activity"/>
    <property type="evidence" value="ECO:0007669"/>
    <property type="project" value="InterPro"/>
</dbReference>
<proteinExistence type="inferred from homology"/>
<evidence type="ECO:0000256" key="19">
    <source>
        <dbReference type="ARBA" id="ARBA00084032"/>
    </source>
</evidence>
<keyword evidence="22" id="KW-1185">Reference proteome</keyword>
<dbReference type="GO" id="GO:0097352">
    <property type="term" value="P:autophagosome maturation"/>
    <property type="evidence" value="ECO:0007669"/>
    <property type="project" value="TreeGrafter"/>
</dbReference>
<dbReference type="FunFam" id="1.10.8.60:FF:000038">
    <property type="entry name" value="spermatogenesis-associated protein 5-like protein 1"/>
    <property type="match status" value="1"/>
</dbReference>
<evidence type="ECO:0000256" key="15">
    <source>
        <dbReference type="ARBA" id="ARBA00065200"/>
    </source>
</evidence>
<dbReference type="InterPro" id="IPR041569">
    <property type="entry name" value="AAA_lid_3"/>
</dbReference>
<dbReference type="EMBL" id="KZ505660">
    <property type="protein sequence ID" value="PKU48131.1"/>
    <property type="molecule type" value="Genomic_DNA"/>
</dbReference>
<comment type="subcellular location">
    <subcellularLocation>
        <location evidence="2">Cytoplasm</location>
        <location evidence="2">Cytoskeleton</location>
        <location evidence="2">Spindle</location>
    </subcellularLocation>
    <subcellularLocation>
        <location evidence="1">Nucleus</location>
    </subcellularLocation>
</comment>